<comment type="caution">
    <text evidence="1">The sequence shown here is derived from an EMBL/GenBank/DDBJ whole genome shotgun (WGS) entry which is preliminary data.</text>
</comment>
<organism evidence="1 2">
    <name type="scientific">Xanthomonas floridensis</name>
    <dbReference type="NCBI Taxonomy" id="1843580"/>
    <lineage>
        <taxon>Bacteria</taxon>
        <taxon>Pseudomonadati</taxon>
        <taxon>Pseudomonadota</taxon>
        <taxon>Gammaproteobacteria</taxon>
        <taxon>Lysobacterales</taxon>
        <taxon>Lysobacteraceae</taxon>
        <taxon>Xanthomonas</taxon>
    </lineage>
</organism>
<dbReference type="RefSeq" id="WP_153041967.1">
    <property type="nucleotide sequence ID" value="NZ_JAYFSN010000038.1"/>
</dbReference>
<keyword evidence="2" id="KW-1185">Reference proteome</keyword>
<dbReference type="EMBL" id="JAYFSO010000036">
    <property type="protein sequence ID" value="MEA5126207.1"/>
    <property type="molecule type" value="Genomic_DNA"/>
</dbReference>
<name>A0ABU5Q3K0_9XANT</name>
<evidence type="ECO:0000313" key="1">
    <source>
        <dbReference type="EMBL" id="MEA5126207.1"/>
    </source>
</evidence>
<sequence length="66" mass="6763">MNSFQQDQAARIAEAIYVQIVGTALSSPGLVVDFHAADQAAQAAGKAYATTSNGSAKSPVTKPLNI</sequence>
<evidence type="ECO:0000313" key="2">
    <source>
        <dbReference type="Proteomes" id="UP001303614"/>
    </source>
</evidence>
<dbReference type="Proteomes" id="UP001303614">
    <property type="component" value="Unassembled WGS sequence"/>
</dbReference>
<gene>
    <name evidence="1" type="ORF">VB146_20610</name>
</gene>
<proteinExistence type="predicted"/>
<reference evidence="1 2" key="1">
    <citation type="submission" date="2023-12" db="EMBL/GenBank/DDBJ databases">
        <title>Genome sequencing of Xanthomonas floridensis.</title>
        <authorList>
            <person name="Greer S."/>
            <person name="Harrison J."/>
            <person name="Grant M."/>
            <person name="Vicente J."/>
            <person name="Studholme D."/>
        </authorList>
    </citation>
    <scope>NUCLEOTIDE SEQUENCE [LARGE SCALE GENOMIC DNA]</scope>
    <source>
        <strain evidence="1 2">WHRI 8848</strain>
    </source>
</reference>
<accession>A0ABU5Q3K0</accession>
<protein>
    <submittedName>
        <fullName evidence="1">Uncharacterized protein</fullName>
    </submittedName>
</protein>